<dbReference type="Proteomes" id="UP000029224">
    <property type="component" value="Unassembled WGS sequence"/>
</dbReference>
<dbReference type="InterPro" id="IPR036526">
    <property type="entry name" value="C-N_Hydrolase_sf"/>
</dbReference>
<organism evidence="3 4">
    <name type="scientific">Vibrio maritimus</name>
    <dbReference type="NCBI Taxonomy" id="990268"/>
    <lineage>
        <taxon>Bacteria</taxon>
        <taxon>Pseudomonadati</taxon>
        <taxon>Pseudomonadota</taxon>
        <taxon>Gammaproteobacteria</taxon>
        <taxon>Vibrionales</taxon>
        <taxon>Vibrionaceae</taxon>
        <taxon>Vibrio</taxon>
    </lineage>
</organism>
<dbReference type="SUPFAM" id="SSF56317">
    <property type="entry name" value="Carbon-nitrogen hydrolase"/>
    <property type="match status" value="1"/>
</dbReference>
<dbReference type="EMBL" id="BBMT01000001">
    <property type="protein sequence ID" value="GAL32255.1"/>
    <property type="molecule type" value="Genomic_DNA"/>
</dbReference>
<dbReference type="PANTHER" id="PTHR43674">
    <property type="entry name" value="NITRILASE C965.09-RELATED"/>
    <property type="match status" value="1"/>
</dbReference>
<sequence>MTSPSIFAIAQTNTLDLCIQNNVLNHIELIKQASEGGAELVVFPELSLTGYALPKLNSIAMKEDDDSLCQLSHAAQAHNIDVIVGCPLEVTDNKPAIGAAYFSRQGQMERYGKQYLHQGEAKWCSPGSKSFVFELNGLKLALAICADFCNPQHAIDALELGADMYLVSALISRSGYDADSEILSSIAKRHHFPVVLSNHVGQTGGWECAGKSAVWDADGKRVATAASDKQGLLIVRFDGQMVNVVDIAHENRVT</sequence>
<dbReference type="Gene3D" id="3.60.110.10">
    <property type="entry name" value="Carbon-nitrogen hydrolase"/>
    <property type="match status" value="1"/>
</dbReference>
<dbReference type="PANTHER" id="PTHR43674:SF2">
    <property type="entry name" value="BETA-UREIDOPROPIONASE"/>
    <property type="match status" value="1"/>
</dbReference>
<accession>A0A090SWV7</accession>
<dbReference type="InterPro" id="IPR003010">
    <property type="entry name" value="C-N_Hydrolase"/>
</dbReference>
<reference evidence="3 4" key="2">
    <citation type="submission" date="2014-09" db="EMBL/GenBank/DDBJ databases">
        <authorList>
            <consortium name="NBRP consortium"/>
            <person name="Sawabe T."/>
            <person name="Meirelles P."/>
            <person name="Nakanishi M."/>
            <person name="Sayaka M."/>
            <person name="Hattori M."/>
            <person name="Ohkuma M."/>
        </authorList>
    </citation>
    <scope>NUCLEOTIDE SEQUENCE [LARGE SCALE GENOMIC DNA]</scope>
    <source>
        <strain evidence="3 4">JCM 19240</strain>
    </source>
</reference>
<dbReference type="OrthoDB" id="9760188at2"/>
<evidence type="ECO:0000256" key="1">
    <source>
        <dbReference type="ARBA" id="ARBA00022801"/>
    </source>
</evidence>
<comment type="caution">
    <text evidence="3">The sequence shown here is derived from an EMBL/GenBank/DDBJ whole genome shotgun (WGS) entry which is preliminary data.</text>
</comment>
<dbReference type="GO" id="GO:0033388">
    <property type="term" value="P:putrescine biosynthetic process from arginine"/>
    <property type="evidence" value="ECO:0007669"/>
    <property type="project" value="TreeGrafter"/>
</dbReference>
<keyword evidence="1 3" id="KW-0378">Hydrolase</keyword>
<dbReference type="InterPro" id="IPR050345">
    <property type="entry name" value="Aliph_Amidase/BUP"/>
</dbReference>
<keyword evidence="4" id="KW-1185">Reference proteome</keyword>
<dbReference type="CDD" id="cd07197">
    <property type="entry name" value="nitrilase"/>
    <property type="match status" value="1"/>
</dbReference>
<dbReference type="PROSITE" id="PS50263">
    <property type="entry name" value="CN_HYDROLASE"/>
    <property type="match status" value="1"/>
</dbReference>
<protein>
    <submittedName>
        <fullName evidence="3">Hydrolase</fullName>
    </submittedName>
</protein>
<dbReference type="GO" id="GO:0050126">
    <property type="term" value="F:N-carbamoylputrescine amidase activity"/>
    <property type="evidence" value="ECO:0007669"/>
    <property type="project" value="TreeGrafter"/>
</dbReference>
<gene>
    <name evidence="3" type="ORF">JCM19240_5686</name>
</gene>
<dbReference type="Pfam" id="PF00795">
    <property type="entry name" value="CN_hydrolase"/>
    <property type="match status" value="1"/>
</dbReference>
<dbReference type="AlphaFoldDB" id="A0A090SWV7"/>
<evidence type="ECO:0000313" key="3">
    <source>
        <dbReference type="EMBL" id="GAL32255.1"/>
    </source>
</evidence>
<name>A0A090SWV7_9VIBR</name>
<feature type="domain" description="CN hydrolase" evidence="2">
    <location>
        <begin position="5"/>
        <end position="239"/>
    </location>
</feature>
<evidence type="ECO:0000313" key="4">
    <source>
        <dbReference type="Proteomes" id="UP000029224"/>
    </source>
</evidence>
<proteinExistence type="predicted"/>
<reference evidence="3 4" key="1">
    <citation type="submission" date="2014-09" db="EMBL/GenBank/DDBJ databases">
        <title>Vibrio maritimus JCM 19240. (C210) whole genome shotgun sequence.</title>
        <authorList>
            <person name="Sawabe T."/>
            <person name="Meirelles P."/>
            <person name="Nakanishi M."/>
            <person name="Sayaka M."/>
            <person name="Hattori M."/>
            <person name="Ohkuma M."/>
        </authorList>
    </citation>
    <scope>NUCLEOTIDE SEQUENCE [LARGE SCALE GENOMIC DNA]</scope>
    <source>
        <strain evidence="3 4">JCM 19240</strain>
    </source>
</reference>
<evidence type="ECO:0000259" key="2">
    <source>
        <dbReference type="PROSITE" id="PS50263"/>
    </source>
</evidence>